<evidence type="ECO:0000313" key="1">
    <source>
        <dbReference type="EMBL" id="KAK2091985.1"/>
    </source>
</evidence>
<organism evidence="1 2">
    <name type="scientific">Saguinus oedipus</name>
    <name type="common">Cotton-top tamarin</name>
    <name type="synonym">Oedipomidas oedipus</name>
    <dbReference type="NCBI Taxonomy" id="9490"/>
    <lineage>
        <taxon>Eukaryota</taxon>
        <taxon>Metazoa</taxon>
        <taxon>Chordata</taxon>
        <taxon>Craniata</taxon>
        <taxon>Vertebrata</taxon>
        <taxon>Euteleostomi</taxon>
        <taxon>Mammalia</taxon>
        <taxon>Eutheria</taxon>
        <taxon>Euarchontoglires</taxon>
        <taxon>Primates</taxon>
        <taxon>Haplorrhini</taxon>
        <taxon>Platyrrhini</taxon>
        <taxon>Cebidae</taxon>
        <taxon>Callitrichinae</taxon>
        <taxon>Saguinus</taxon>
    </lineage>
</organism>
<keyword evidence="2" id="KW-1185">Reference proteome</keyword>
<reference evidence="1 2" key="1">
    <citation type="submission" date="2023-05" db="EMBL/GenBank/DDBJ databases">
        <title>B98-5 Cell Line De Novo Hybrid Assembly: An Optical Mapping Approach.</title>
        <authorList>
            <person name="Kananen K."/>
            <person name="Auerbach J.A."/>
            <person name="Kautto E."/>
            <person name="Blachly J.S."/>
        </authorList>
    </citation>
    <scope>NUCLEOTIDE SEQUENCE [LARGE SCALE GENOMIC DNA]</scope>
    <source>
        <strain evidence="1">B95-8</strain>
        <tissue evidence="1">Cell line</tissue>
    </source>
</reference>
<comment type="caution">
    <text evidence="1">The sequence shown here is derived from an EMBL/GenBank/DDBJ whole genome shotgun (WGS) entry which is preliminary data.</text>
</comment>
<accession>A0ABQ9U4J4</accession>
<dbReference type="Proteomes" id="UP001266305">
    <property type="component" value="Unassembled WGS sequence"/>
</dbReference>
<dbReference type="EMBL" id="JASSZA010000015">
    <property type="protein sequence ID" value="KAK2091985.1"/>
    <property type="molecule type" value="Genomic_DNA"/>
</dbReference>
<proteinExistence type="predicted"/>
<protein>
    <submittedName>
        <fullName evidence="1">Uncharacterized protein</fullName>
    </submittedName>
</protein>
<gene>
    <name evidence="1" type="ORF">P7K49_028513</name>
</gene>
<name>A0ABQ9U4J4_SAGOE</name>
<sequence>MARTSSMAFSVKVVSDAMLQCFTRVLSFSIRIIRGTKVKLPVEDDIDLSDVELDDLGKDEL</sequence>
<evidence type="ECO:0000313" key="2">
    <source>
        <dbReference type="Proteomes" id="UP001266305"/>
    </source>
</evidence>